<feature type="transmembrane region" description="Helical" evidence="7">
    <location>
        <begin position="189"/>
        <end position="210"/>
    </location>
</feature>
<dbReference type="InterPro" id="IPR020846">
    <property type="entry name" value="MFS_dom"/>
</dbReference>
<dbReference type="PANTHER" id="PTHR42718">
    <property type="entry name" value="MAJOR FACILITATOR SUPERFAMILY MULTIDRUG TRANSPORTER MFSC"/>
    <property type="match status" value="1"/>
</dbReference>
<feature type="transmembrane region" description="Helical" evidence="7">
    <location>
        <begin position="248"/>
        <end position="270"/>
    </location>
</feature>
<feature type="transmembrane region" description="Helical" evidence="7">
    <location>
        <begin position="282"/>
        <end position="302"/>
    </location>
</feature>
<feature type="transmembrane region" description="Helical" evidence="7">
    <location>
        <begin position="421"/>
        <end position="441"/>
    </location>
</feature>
<evidence type="ECO:0000256" key="2">
    <source>
        <dbReference type="ARBA" id="ARBA00022448"/>
    </source>
</evidence>
<feature type="transmembrane region" description="Helical" evidence="7">
    <location>
        <begin position="130"/>
        <end position="147"/>
    </location>
</feature>
<gene>
    <name evidence="9" type="ORF">DDE83_007845</name>
</gene>
<name>A0A364MVB4_STELY</name>
<sequence length="575" mass="61551">MASSMFGGLQACAIGNGISRMTVIRRHVRTNMTKAHEKSNVFVQSTLDLERVMTTPQSANEKDEGTIVVGSSSSSSTTETASLPLSKARCVALVTTVAAAPFLSTMAIQASVLILPTIGKDLGIPTSRQQWVISSYNLTFGCFLLLWGRLADVYGRRLIFLWGSAAFTVVSTIAPFIPNEIGFDIFRGLQGLAAAAMAPTALGILASTFPPGKTKDVAFGCFGAGAPLGGIFGNLFGGVVGEYLHWQWVYWIFAIIAGITTVASYFVIPIPPPNAKSDTKNTVDWIGGALITIGLVMLIFALSEGNVVGWSTPWVPVLIALSLAIIIAFGYWQHYLEQKTWTRPLMKMSIFKNAKFTAANVLMALFFSSFNNFLIFASYWYQQYQGLSVIEATLRFLPNGITGMFVATITGQIMSRIPGDYILTFSTICVSISSLLFAIPIPVDTNYWAFGFPAMVLCVCGADTIFPLLTLFVAKTLPGEDASMGGALITAVGQIGRAVGLAMATAVNTAVIAREKGADVDEIGNMGLGLEHWDDAVKVGIRTTAWFNFAMSVASTLVVLCFIRGIGVIGGNGKK</sequence>
<feature type="transmembrane region" description="Helical" evidence="7">
    <location>
        <begin position="396"/>
        <end position="414"/>
    </location>
</feature>
<organism evidence="9 10">
    <name type="scientific">Stemphylium lycopersici</name>
    <name type="common">Tomato gray leaf spot disease fungus</name>
    <name type="synonym">Thyrospora lycopersici</name>
    <dbReference type="NCBI Taxonomy" id="183478"/>
    <lineage>
        <taxon>Eukaryota</taxon>
        <taxon>Fungi</taxon>
        <taxon>Dikarya</taxon>
        <taxon>Ascomycota</taxon>
        <taxon>Pezizomycotina</taxon>
        <taxon>Dothideomycetes</taxon>
        <taxon>Pleosporomycetidae</taxon>
        <taxon>Pleosporales</taxon>
        <taxon>Pleosporineae</taxon>
        <taxon>Pleosporaceae</taxon>
        <taxon>Stemphylium</taxon>
    </lineage>
</organism>
<feature type="compositionally biased region" description="Low complexity" evidence="6">
    <location>
        <begin position="71"/>
        <end position="80"/>
    </location>
</feature>
<dbReference type="GO" id="GO:0022857">
    <property type="term" value="F:transmembrane transporter activity"/>
    <property type="evidence" value="ECO:0007669"/>
    <property type="project" value="InterPro"/>
</dbReference>
<dbReference type="PANTHER" id="PTHR42718:SF9">
    <property type="entry name" value="MAJOR FACILITATOR SUPERFAMILY MULTIDRUG TRANSPORTER MFSC"/>
    <property type="match status" value="1"/>
</dbReference>
<keyword evidence="3 7" id="KW-0812">Transmembrane</keyword>
<feature type="transmembrane region" description="Helical" evidence="7">
    <location>
        <begin position="159"/>
        <end position="177"/>
    </location>
</feature>
<feature type="transmembrane region" description="Helical" evidence="7">
    <location>
        <begin position="447"/>
        <end position="474"/>
    </location>
</feature>
<protein>
    <submittedName>
        <fullName evidence="9">Drug resistance protein</fullName>
    </submittedName>
</protein>
<feature type="transmembrane region" description="Helical" evidence="7">
    <location>
        <begin position="357"/>
        <end position="381"/>
    </location>
</feature>
<keyword evidence="10" id="KW-1185">Reference proteome</keyword>
<evidence type="ECO:0000259" key="8">
    <source>
        <dbReference type="PROSITE" id="PS50850"/>
    </source>
</evidence>
<evidence type="ECO:0000256" key="6">
    <source>
        <dbReference type="SAM" id="MobiDB-lite"/>
    </source>
</evidence>
<dbReference type="GO" id="GO:0016020">
    <property type="term" value="C:membrane"/>
    <property type="evidence" value="ECO:0007669"/>
    <property type="project" value="UniProtKB-SubCell"/>
</dbReference>
<evidence type="ECO:0000256" key="7">
    <source>
        <dbReference type="SAM" id="Phobius"/>
    </source>
</evidence>
<keyword evidence="4 7" id="KW-1133">Transmembrane helix</keyword>
<keyword evidence="2" id="KW-0813">Transport</keyword>
<dbReference type="Gene3D" id="1.20.1250.20">
    <property type="entry name" value="MFS general substrate transporter like domains"/>
    <property type="match status" value="1"/>
</dbReference>
<dbReference type="STRING" id="183478.A0A364MVB4"/>
<feature type="transmembrane region" description="Helical" evidence="7">
    <location>
        <begin position="91"/>
        <end position="118"/>
    </location>
</feature>
<dbReference type="Pfam" id="PF07690">
    <property type="entry name" value="MFS_1"/>
    <property type="match status" value="1"/>
</dbReference>
<dbReference type="AlphaFoldDB" id="A0A364MVB4"/>
<evidence type="ECO:0000256" key="3">
    <source>
        <dbReference type="ARBA" id="ARBA00022692"/>
    </source>
</evidence>
<dbReference type="InterPro" id="IPR036259">
    <property type="entry name" value="MFS_trans_sf"/>
</dbReference>
<evidence type="ECO:0000256" key="4">
    <source>
        <dbReference type="ARBA" id="ARBA00022989"/>
    </source>
</evidence>
<dbReference type="SUPFAM" id="SSF103473">
    <property type="entry name" value="MFS general substrate transporter"/>
    <property type="match status" value="1"/>
</dbReference>
<keyword evidence="5 7" id="KW-0472">Membrane</keyword>
<comment type="subcellular location">
    <subcellularLocation>
        <location evidence="1">Membrane</location>
        <topology evidence="1">Multi-pass membrane protein</topology>
    </subcellularLocation>
</comment>
<evidence type="ECO:0000256" key="1">
    <source>
        <dbReference type="ARBA" id="ARBA00004141"/>
    </source>
</evidence>
<accession>A0A364MVB4</accession>
<evidence type="ECO:0000256" key="5">
    <source>
        <dbReference type="ARBA" id="ARBA00023136"/>
    </source>
</evidence>
<comment type="caution">
    <text evidence="9">The sequence shown here is derived from an EMBL/GenBank/DDBJ whole genome shotgun (WGS) entry which is preliminary data.</text>
</comment>
<proteinExistence type="predicted"/>
<dbReference type="Proteomes" id="UP000249619">
    <property type="component" value="Unassembled WGS sequence"/>
</dbReference>
<dbReference type="EMBL" id="QGDH01000155">
    <property type="protein sequence ID" value="RAR04435.1"/>
    <property type="molecule type" value="Genomic_DNA"/>
</dbReference>
<evidence type="ECO:0000313" key="10">
    <source>
        <dbReference type="Proteomes" id="UP000249619"/>
    </source>
</evidence>
<feature type="transmembrane region" description="Helical" evidence="7">
    <location>
        <begin position="546"/>
        <end position="569"/>
    </location>
</feature>
<feature type="region of interest" description="Disordered" evidence="6">
    <location>
        <begin position="55"/>
        <end position="80"/>
    </location>
</feature>
<dbReference type="PROSITE" id="PS50850">
    <property type="entry name" value="MFS"/>
    <property type="match status" value="1"/>
</dbReference>
<feature type="transmembrane region" description="Helical" evidence="7">
    <location>
        <begin position="217"/>
        <end position="236"/>
    </location>
</feature>
<feature type="transmembrane region" description="Helical" evidence="7">
    <location>
        <begin position="314"/>
        <end position="336"/>
    </location>
</feature>
<evidence type="ECO:0000313" key="9">
    <source>
        <dbReference type="EMBL" id="RAR04435.1"/>
    </source>
</evidence>
<feature type="domain" description="Major facilitator superfamily (MFS) profile" evidence="8">
    <location>
        <begin position="93"/>
        <end position="567"/>
    </location>
</feature>
<dbReference type="Gene3D" id="1.20.1720.10">
    <property type="entry name" value="Multidrug resistance protein D"/>
    <property type="match status" value="1"/>
</dbReference>
<dbReference type="InterPro" id="IPR011701">
    <property type="entry name" value="MFS"/>
</dbReference>
<reference evidence="10" key="1">
    <citation type="submission" date="2018-05" db="EMBL/GenBank/DDBJ databases">
        <title>Draft genome sequence of Stemphylium lycopersici strain CIDEFI 213.</title>
        <authorList>
            <person name="Medina R."/>
            <person name="Franco M.E.E."/>
            <person name="Lucentini C.G."/>
            <person name="Saparrat M.C.N."/>
            <person name="Balatti P.A."/>
        </authorList>
    </citation>
    <scope>NUCLEOTIDE SEQUENCE [LARGE SCALE GENOMIC DNA]</scope>
    <source>
        <strain evidence="10">CIDEFI 213</strain>
    </source>
</reference>